<dbReference type="GO" id="GO:0003723">
    <property type="term" value="F:RNA binding"/>
    <property type="evidence" value="ECO:0007669"/>
    <property type="project" value="InterPro"/>
</dbReference>
<evidence type="ECO:0000259" key="4">
    <source>
        <dbReference type="Pfam" id="PF00849"/>
    </source>
</evidence>
<comment type="caution">
    <text evidence="5">The sequence shown here is derived from an EMBL/GenBank/DDBJ whole genome shotgun (WGS) entry which is preliminary data.</text>
</comment>
<dbReference type="GeneID" id="97243837"/>
<name>A0A162LPU8_9PROT</name>
<keyword evidence="2" id="KW-0413">Isomerase</keyword>
<dbReference type="InterPro" id="IPR020103">
    <property type="entry name" value="PsdUridine_synth_cat_dom_sf"/>
</dbReference>
<comment type="similarity">
    <text evidence="1">Belongs to the pseudouridine synthase RluA family.</text>
</comment>
<evidence type="ECO:0000313" key="5">
    <source>
        <dbReference type="EMBL" id="KYO56257.1"/>
    </source>
</evidence>
<sequence>MTPTEIRARVLHRDRLVVIIDKPAGLPVHAGPRGGPNLELYLDALRFGYKEQPSLAHRLDRDTSGCLVLGRNRRALARLGRMFQGGRVEKVYWAVTDGVPKAPEGRVDAPLAKRTPGRGWKMVVDPAGQAAVTDWRVLGQAGGRAWIECRPRTGRTHQIRVHMAHLGCPLVGDPVYAEGVGDAFADEMRTKLGPMLLHARAITLPLYPDQPPVEAVAPVPGHMRRALEEVGMDGAAEDAFARRQRAEALAAAETAPADEEPVEKLKSRRGRGFEAPRGPGSGRGGFGGR</sequence>
<dbReference type="GO" id="GO:0009982">
    <property type="term" value="F:pseudouridine synthase activity"/>
    <property type="evidence" value="ECO:0007669"/>
    <property type="project" value="InterPro"/>
</dbReference>
<dbReference type="Pfam" id="PF00849">
    <property type="entry name" value="PseudoU_synth_2"/>
    <property type="match status" value="1"/>
</dbReference>
<dbReference type="SUPFAM" id="SSF55120">
    <property type="entry name" value="Pseudouridine synthase"/>
    <property type="match status" value="1"/>
</dbReference>
<dbReference type="InterPro" id="IPR006145">
    <property type="entry name" value="PsdUridine_synth_RsuA/RluA"/>
</dbReference>
<feature type="domain" description="Pseudouridine synthase RsuA/RluA-like" evidence="4">
    <location>
        <begin position="17"/>
        <end position="165"/>
    </location>
</feature>
<feature type="region of interest" description="Disordered" evidence="3">
    <location>
        <begin position="247"/>
        <end position="289"/>
    </location>
</feature>
<organism evidence="5 6">
    <name type="scientific">Tistrella mobilis</name>
    <dbReference type="NCBI Taxonomy" id="171437"/>
    <lineage>
        <taxon>Bacteria</taxon>
        <taxon>Pseudomonadati</taxon>
        <taxon>Pseudomonadota</taxon>
        <taxon>Alphaproteobacteria</taxon>
        <taxon>Geminicoccales</taxon>
        <taxon>Geminicoccaceae</taxon>
        <taxon>Tistrella</taxon>
    </lineage>
</organism>
<dbReference type="PANTHER" id="PTHR21600">
    <property type="entry name" value="MITOCHONDRIAL RNA PSEUDOURIDINE SYNTHASE"/>
    <property type="match status" value="1"/>
</dbReference>
<dbReference type="Gene3D" id="3.30.2350.10">
    <property type="entry name" value="Pseudouridine synthase"/>
    <property type="match status" value="1"/>
</dbReference>
<gene>
    <name evidence="5" type="ORF">AUP44_02590</name>
</gene>
<dbReference type="CDD" id="cd02869">
    <property type="entry name" value="PseudoU_synth_RluA_like"/>
    <property type="match status" value="1"/>
</dbReference>
<evidence type="ECO:0000256" key="3">
    <source>
        <dbReference type="SAM" id="MobiDB-lite"/>
    </source>
</evidence>
<dbReference type="InterPro" id="IPR050188">
    <property type="entry name" value="RluA_PseudoU_synthase"/>
</dbReference>
<dbReference type="GO" id="GO:0000455">
    <property type="term" value="P:enzyme-directed rRNA pseudouridine synthesis"/>
    <property type="evidence" value="ECO:0007669"/>
    <property type="project" value="TreeGrafter"/>
</dbReference>
<dbReference type="RefSeq" id="WP_062761934.1">
    <property type="nucleotide sequence ID" value="NZ_CP121027.1"/>
</dbReference>
<evidence type="ECO:0000256" key="1">
    <source>
        <dbReference type="ARBA" id="ARBA00010876"/>
    </source>
</evidence>
<evidence type="ECO:0000256" key="2">
    <source>
        <dbReference type="ARBA" id="ARBA00023235"/>
    </source>
</evidence>
<dbReference type="PROSITE" id="PS01129">
    <property type="entry name" value="PSI_RLU"/>
    <property type="match status" value="1"/>
</dbReference>
<dbReference type="EMBL" id="LPZR01000046">
    <property type="protein sequence ID" value="KYO56257.1"/>
    <property type="molecule type" value="Genomic_DNA"/>
</dbReference>
<reference evidence="5 6" key="1">
    <citation type="submission" date="2015-12" db="EMBL/GenBank/DDBJ databases">
        <title>Genome sequence of Tistrella mobilis MCCC 1A02139.</title>
        <authorList>
            <person name="Lu L."/>
            <person name="Lai Q."/>
            <person name="Shao Z."/>
            <person name="Qian P."/>
        </authorList>
    </citation>
    <scope>NUCLEOTIDE SEQUENCE [LARGE SCALE GENOMIC DNA]</scope>
    <source>
        <strain evidence="5 6">MCCC 1A02139</strain>
    </source>
</reference>
<dbReference type="InterPro" id="IPR006224">
    <property type="entry name" value="PsdUridine_synth_RluA-like_CS"/>
</dbReference>
<feature type="compositionally biased region" description="Gly residues" evidence="3">
    <location>
        <begin position="279"/>
        <end position="289"/>
    </location>
</feature>
<protein>
    <submittedName>
        <fullName evidence="5">RNA pseudouridine synthase</fullName>
    </submittedName>
</protein>
<dbReference type="AlphaFoldDB" id="A0A162LPU8"/>
<proteinExistence type="inferred from homology"/>
<dbReference type="PANTHER" id="PTHR21600:SF44">
    <property type="entry name" value="RIBOSOMAL LARGE SUBUNIT PSEUDOURIDINE SYNTHASE D"/>
    <property type="match status" value="1"/>
</dbReference>
<dbReference type="Proteomes" id="UP000075787">
    <property type="component" value="Unassembled WGS sequence"/>
</dbReference>
<evidence type="ECO:0000313" key="6">
    <source>
        <dbReference type="Proteomes" id="UP000075787"/>
    </source>
</evidence>
<dbReference type="GO" id="GO:0140098">
    <property type="term" value="F:catalytic activity, acting on RNA"/>
    <property type="evidence" value="ECO:0007669"/>
    <property type="project" value="UniProtKB-ARBA"/>
</dbReference>
<accession>A0A162LPU8</accession>
<dbReference type="OrthoDB" id="9807829at2"/>